<dbReference type="Gene3D" id="3.10.690.10">
    <property type="entry name" value="Bifunctional nuclease domain"/>
    <property type="match status" value="1"/>
</dbReference>
<comment type="caution">
    <text evidence="3">The sequence shown here is derived from an EMBL/GenBank/DDBJ whole genome shotgun (WGS) entry which is preliminary data.</text>
</comment>
<gene>
    <name evidence="3" type="ORF">GCM10007368_15610</name>
</gene>
<feature type="domain" description="BFN" evidence="2">
    <location>
        <begin position="28"/>
        <end position="156"/>
    </location>
</feature>
<evidence type="ECO:0000259" key="2">
    <source>
        <dbReference type="PROSITE" id="PS51658"/>
    </source>
</evidence>
<dbReference type="Pfam" id="PF02577">
    <property type="entry name" value="BFN_dom"/>
    <property type="match status" value="1"/>
</dbReference>
<proteinExistence type="predicted"/>
<dbReference type="Proteomes" id="UP000632535">
    <property type="component" value="Unassembled WGS sequence"/>
</dbReference>
<dbReference type="SUPFAM" id="SSF103256">
    <property type="entry name" value="Hypothetical protein TM0160"/>
    <property type="match status" value="1"/>
</dbReference>
<evidence type="ECO:0000256" key="1">
    <source>
        <dbReference type="SAM" id="MobiDB-lite"/>
    </source>
</evidence>
<dbReference type="InterPro" id="IPR036104">
    <property type="entry name" value="BFN_sf"/>
</dbReference>
<organism evidence="3 4">
    <name type="scientific">Isoptericola cucumis</name>
    <dbReference type="NCBI Taxonomy" id="1776856"/>
    <lineage>
        <taxon>Bacteria</taxon>
        <taxon>Bacillati</taxon>
        <taxon>Actinomycetota</taxon>
        <taxon>Actinomycetes</taxon>
        <taxon>Micrococcales</taxon>
        <taxon>Promicromonosporaceae</taxon>
        <taxon>Isoptericola</taxon>
    </lineage>
</organism>
<dbReference type="InterPro" id="IPR003729">
    <property type="entry name" value="Bi_nuclease_dom"/>
</dbReference>
<keyword evidence="4" id="KW-1185">Reference proteome</keyword>
<protein>
    <recommendedName>
        <fullName evidence="2">BFN domain-containing protein</fullName>
    </recommendedName>
</protein>
<feature type="compositionally biased region" description="Basic and acidic residues" evidence="1">
    <location>
        <begin position="194"/>
        <end position="204"/>
    </location>
</feature>
<sequence length="204" mass="21542">MRAPARRVGGGRRTVDRVDGNEPSDAPMVPVEVMGVRQQQRDQEIVVLLLDAAANLAVPIVIGAREASAIAMAQAGLVTPRPMTHDLLRDLLGAVGVELERVEIVALDGGIFFAELVLSNGTRLDSRASDAIALAVRTESPVLCSAEIVAVAGVEVVDVEQQREVERFRDFLDHVTAADFTAPGGPSEPGARPDGGDRPDDAPP</sequence>
<feature type="region of interest" description="Disordered" evidence="1">
    <location>
        <begin position="1"/>
        <end position="27"/>
    </location>
</feature>
<dbReference type="PANTHER" id="PTHR15160:SF1">
    <property type="entry name" value="VON HIPPEL-LINDAU DISEASE TUMOR SUPPRESSOR"/>
    <property type="match status" value="1"/>
</dbReference>
<dbReference type="PROSITE" id="PS51658">
    <property type="entry name" value="BFN"/>
    <property type="match status" value="1"/>
</dbReference>
<accession>A0ABQ2B5U5</accession>
<dbReference type="EMBL" id="BMDG01000004">
    <property type="protein sequence ID" value="GGI07326.1"/>
    <property type="molecule type" value="Genomic_DNA"/>
</dbReference>
<dbReference type="PANTHER" id="PTHR15160">
    <property type="entry name" value="VON HIPPEL-LINDAU PROTEIN"/>
    <property type="match status" value="1"/>
</dbReference>
<name>A0ABQ2B5U5_9MICO</name>
<feature type="region of interest" description="Disordered" evidence="1">
    <location>
        <begin position="178"/>
        <end position="204"/>
    </location>
</feature>
<evidence type="ECO:0000313" key="3">
    <source>
        <dbReference type="EMBL" id="GGI07326.1"/>
    </source>
</evidence>
<evidence type="ECO:0000313" key="4">
    <source>
        <dbReference type="Proteomes" id="UP000632535"/>
    </source>
</evidence>
<reference evidence="4" key="1">
    <citation type="journal article" date="2019" name="Int. J. Syst. Evol. Microbiol.">
        <title>The Global Catalogue of Microorganisms (GCM) 10K type strain sequencing project: providing services to taxonomists for standard genome sequencing and annotation.</title>
        <authorList>
            <consortium name="The Broad Institute Genomics Platform"/>
            <consortium name="The Broad Institute Genome Sequencing Center for Infectious Disease"/>
            <person name="Wu L."/>
            <person name="Ma J."/>
        </authorList>
    </citation>
    <scope>NUCLEOTIDE SEQUENCE [LARGE SCALE GENOMIC DNA]</scope>
    <source>
        <strain evidence="4">CCM 8653</strain>
    </source>
</reference>